<keyword evidence="3" id="KW-1185">Reference proteome</keyword>
<dbReference type="InterPro" id="IPR035669">
    <property type="entry name" value="SGNH_plant_lipase-like"/>
</dbReference>
<comment type="similarity">
    <text evidence="1">Belongs to the 'GDSL' lipolytic enzyme family.</text>
</comment>
<dbReference type="GO" id="GO:0016788">
    <property type="term" value="F:hydrolase activity, acting on ester bonds"/>
    <property type="evidence" value="ECO:0007669"/>
    <property type="project" value="InterPro"/>
</dbReference>
<dbReference type="KEGG" id="zju:107422578"/>
<sequence length="361" mass="40437">MITLSPFFIFLLVSAWSADALVQLRRNVSIPAVFVFGDSTVDTGNNNNLITLAKSNFPPYGRDFMGGIATGRFSNGKLPSDLIVEELGIKELLPAYLDPNLKLNNFPTGVNFASSASGFDPLTSKLLLVLPLSEQLELFKEYIGKLKMYVGENRTTTILSNSLFLVSTGTDDIANTYFHTPMRIWKYNTYAYTDLLVSYASAFLQELFAVGARRIGIISAPPIGCLPSQRTLGGGIERKCVEKYNQVAKLFNRKLMAELERLDNNNVVQARVAYMDAYNPLMDIFENHEKYGFEVANRGCCGTGLFESAFLCNRWSPFTCKNVSRYVFWDSYHPTETTYKIIVPPLIHKCINSLFGSHSSY</sequence>
<accession>A0A6P4AN67</accession>
<evidence type="ECO:0000256" key="2">
    <source>
        <dbReference type="SAM" id="SignalP"/>
    </source>
</evidence>
<dbReference type="CDD" id="cd01837">
    <property type="entry name" value="SGNH_plant_lipase_like"/>
    <property type="match status" value="1"/>
</dbReference>
<dbReference type="InterPro" id="IPR036514">
    <property type="entry name" value="SGNH_hydro_sf"/>
</dbReference>
<dbReference type="Gene3D" id="3.40.50.1110">
    <property type="entry name" value="SGNH hydrolase"/>
    <property type="match status" value="1"/>
</dbReference>
<dbReference type="RefSeq" id="XP_015887532.3">
    <property type="nucleotide sequence ID" value="XM_016032046.4"/>
</dbReference>
<name>A0A6P4AN67_ZIZJJ</name>
<evidence type="ECO:0000313" key="4">
    <source>
        <dbReference type="RefSeq" id="XP_015887532.3"/>
    </source>
</evidence>
<reference evidence="4" key="1">
    <citation type="submission" date="2025-08" db="UniProtKB">
        <authorList>
            <consortium name="RefSeq"/>
        </authorList>
    </citation>
    <scope>IDENTIFICATION</scope>
    <source>
        <tissue evidence="4">Seedling</tissue>
    </source>
</reference>
<dbReference type="PANTHER" id="PTHR45642:SF147">
    <property type="entry name" value="GDSL ESTERASE_LIPASE EXL3"/>
    <property type="match status" value="1"/>
</dbReference>
<proteinExistence type="inferred from homology"/>
<keyword evidence="2" id="KW-0732">Signal</keyword>
<feature type="chain" id="PRO_5047039665" evidence="2">
    <location>
        <begin position="21"/>
        <end position="361"/>
    </location>
</feature>
<evidence type="ECO:0000313" key="3">
    <source>
        <dbReference type="Proteomes" id="UP001652623"/>
    </source>
</evidence>
<dbReference type="GeneID" id="107422578"/>
<dbReference type="SUPFAM" id="SSF52266">
    <property type="entry name" value="SGNH hydrolase"/>
    <property type="match status" value="1"/>
</dbReference>
<dbReference type="AlphaFoldDB" id="A0A6P4AN67"/>
<dbReference type="GO" id="GO:0005576">
    <property type="term" value="C:extracellular region"/>
    <property type="evidence" value="ECO:0007669"/>
    <property type="project" value="TreeGrafter"/>
</dbReference>
<protein>
    <submittedName>
        <fullName evidence="4">GDSL esterase/lipase At5g42170-like isoform X1</fullName>
    </submittedName>
</protein>
<evidence type="ECO:0000256" key="1">
    <source>
        <dbReference type="ARBA" id="ARBA00008668"/>
    </source>
</evidence>
<dbReference type="InterPro" id="IPR050592">
    <property type="entry name" value="GDSL_lipolytic_enzyme"/>
</dbReference>
<gene>
    <name evidence="4" type="primary">LOC107422578</name>
</gene>
<feature type="signal peptide" evidence="2">
    <location>
        <begin position="1"/>
        <end position="20"/>
    </location>
</feature>
<dbReference type="Pfam" id="PF00657">
    <property type="entry name" value="Lipase_GDSL"/>
    <property type="match status" value="1"/>
</dbReference>
<dbReference type="PANTHER" id="PTHR45642">
    <property type="entry name" value="GDSL ESTERASE/LIPASE EXL3"/>
    <property type="match status" value="1"/>
</dbReference>
<dbReference type="InterPro" id="IPR001087">
    <property type="entry name" value="GDSL"/>
</dbReference>
<dbReference type="Proteomes" id="UP001652623">
    <property type="component" value="Chromosome 5"/>
</dbReference>
<organism evidence="3 4">
    <name type="scientific">Ziziphus jujuba</name>
    <name type="common">Chinese jujube</name>
    <name type="synonym">Ziziphus sativa</name>
    <dbReference type="NCBI Taxonomy" id="326968"/>
    <lineage>
        <taxon>Eukaryota</taxon>
        <taxon>Viridiplantae</taxon>
        <taxon>Streptophyta</taxon>
        <taxon>Embryophyta</taxon>
        <taxon>Tracheophyta</taxon>
        <taxon>Spermatophyta</taxon>
        <taxon>Magnoliopsida</taxon>
        <taxon>eudicotyledons</taxon>
        <taxon>Gunneridae</taxon>
        <taxon>Pentapetalae</taxon>
        <taxon>rosids</taxon>
        <taxon>fabids</taxon>
        <taxon>Rosales</taxon>
        <taxon>Rhamnaceae</taxon>
        <taxon>Paliureae</taxon>
        <taxon>Ziziphus</taxon>
    </lineage>
</organism>
<dbReference type="InParanoid" id="A0A6P4AN67"/>